<dbReference type="PANTHER" id="PTHR20855:SF52">
    <property type="entry name" value="ADIPONECTIN RECEPTOR PROTEIN"/>
    <property type="match status" value="1"/>
</dbReference>
<dbReference type="GO" id="GO:0006882">
    <property type="term" value="P:intracellular zinc ion homeostasis"/>
    <property type="evidence" value="ECO:0007669"/>
    <property type="project" value="TreeGrafter"/>
</dbReference>
<protein>
    <submittedName>
        <fullName evidence="9">Hemolysin-III family protein</fullName>
    </submittedName>
</protein>
<feature type="transmembrane region" description="Helical" evidence="8">
    <location>
        <begin position="471"/>
        <end position="488"/>
    </location>
</feature>
<dbReference type="PANTHER" id="PTHR20855">
    <property type="entry name" value="ADIPOR/PROGESTIN RECEPTOR-RELATED"/>
    <property type="match status" value="1"/>
</dbReference>
<feature type="transmembrane region" description="Helical" evidence="8">
    <location>
        <begin position="39"/>
        <end position="55"/>
    </location>
</feature>
<feature type="transmembrane region" description="Helical" evidence="8">
    <location>
        <begin position="309"/>
        <end position="327"/>
    </location>
</feature>
<dbReference type="STRING" id="1408163.A0A0F4Z3N8"/>
<dbReference type="AlphaFoldDB" id="A0A0F4Z3N8"/>
<dbReference type="Pfam" id="PF03006">
    <property type="entry name" value="HlyIII"/>
    <property type="match status" value="1"/>
</dbReference>
<evidence type="ECO:0000256" key="7">
    <source>
        <dbReference type="SAM" id="MobiDB-lite"/>
    </source>
</evidence>
<feature type="region of interest" description="Disordered" evidence="7">
    <location>
        <begin position="242"/>
        <end position="291"/>
    </location>
</feature>
<comment type="similarity">
    <text evidence="2">Belongs to the ADIPOR family.</text>
</comment>
<evidence type="ECO:0000256" key="6">
    <source>
        <dbReference type="PIRSR" id="PIRSR604254-1"/>
    </source>
</evidence>
<evidence type="ECO:0000256" key="8">
    <source>
        <dbReference type="SAM" id="Phobius"/>
    </source>
</evidence>
<comment type="subcellular location">
    <subcellularLocation>
        <location evidence="1">Membrane</location>
        <topology evidence="1">Multi-pass membrane protein</topology>
    </subcellularLocation>
</comment>
<dbReference type="EMBL" id="LASV01000060">
    <property type="protein sequence ID" value="KKA24513.1"/>
    <property type="molecule type" value="Genomic_DNA"/>
</dbReference>
<dbReference type="GO" id="GO:0046872">
    <property type="term" value="F:metal ion binding"/>
    <property type="evidence" value="ECO:0007669"/>
    <property type="project" value="UniProtKB-KW"/>
</dbReference>
<evidence type="ECO:0000256" key="1">
    <source>
        <dbReference type="ARBA" id="ARBA00004141"/>
    </source>
</evidence>
<evidence type="ECO:0000256" key="5">
    <source>
        <dbReference type="ARBA" id="ARBA00023136"/>
    </source>
</evidence>
<comment type="caution">
    <text evidence="9">The sequence shown here is derived from an EMBL/GenBank/DDBJ whole genome shotgun (WGS) entry which is preliminary data.</text>
</comment>
<feature type="transmembrane region" description="Helical" evidence="8">
    <location>
        <begin position="377"/>
        <end position="398"/>
    </location>
</feature>
<proteinExistence type="inferred from homology"/>
<dbReference type="RefSeq" id="XP_013331125.1">
    <property type="nucleotide sequence ID" value="XM_013475671.1"/>
</dbReference>
<dbReference type="GO" id="GO:0038023">
    <property type="term" value="F:signaling receptor activity"/>
    <property type="evidence" value="ECO:0007669"/>
    <property type="project" value="TreeGrafter"/>
</dbReference>
<feature type="transmembrane region" description="Helical" evidence="8">
    <location>
        <begin position="410"/>
        <end position="428"/>
    </location>
</feature>
<evidence type="ECO:0000256" key="3">
    <source>
        <dbReference type="ARBA" id="ARBA00022692"/>
    </source>
</evidence>
<gene>
    <name evidence="9" type="ORF">T310_1414</name>
</gene>
<reference evidence="9 10" key="1">
    <citation type="submission" date="2015-04" db="EMBL/GenBank/DDBJ databases">
        <authorList>
            <person name="Heijne W.H."/>
            <person name="Fedorova N.D."/>
            <person name="Nierman W.C."/>
            <person name="Vollebregt A.W."/>
            <person name="Zhao Z."/>
            <person name="Wu L."/>
            <person name="Kumar M."/>
            <person name="Stam H."/>
            <person name="van den Berg M.A."/>
            <person name="Pel H.J."/>
        </authorList>
    </citation>
    <scope>NUCLEOTIDE SEQUENCE [LARGE SCALE GENOMIC DNA]</scope>
    <source>
        <strain evidence="9 10">CBS 393.64</strain>
    </source>
</reference>
<feature type="binding site" evidence="6">
    <location>
        <position position="363"/>
    </location>
    <ligand>
        <name>Zn(2+)</name>
        <dbReference type="ChEBI" id="CHEBI:29105"/>
    </ligand>
</feature>
<organism evidence="9 10">
    <name type="scientific">Rasamsonia emersonii (strain ATCC 16479 / CBS 393.64 / IMI 116815)</name>
    <dbReference type="NCBI Taxonomy" id="1408163"/>
    <lineage>
        <taxon>Eukaryota</taxon>
        <taxon>Fungi</taxon>
        <taxon>Dikarya</taxon>
        <taxon>Ascomycota</taxon>
        <taxon>Pezizomycotina</taxon>
        <taxon>Eurotiomycetes</taxon>
        <taxon>Eurotiomycetidae</taxon>
        <taxon>Eurotiales</taxon>
        <taxon>Trichocomaceae</taxon>
        <taxon>Rasamsonia</taxon>
    </lineage>
</organism>
<feature type="compositionally biased region" description="Pro residues" evidence="7">
    <location>
        <begin position="249"/>
        <end position="259"/>
    </location>
</feature>
<accession>A0A0F4Z3N8</accession>
<dbReference type="Proteomes" id="UP000053958">
    <property type="component" value="Unassembled WGS sequence"/>
</dbReference>
<keyword evidence="6" id="KW-0862">Zinc</keyword>
<dbReference type="GeneID" id="25313765"/>
<feature type="transmembrane region" description="Helical" evidence="8">
    <location>
        <begin position="440"/>
        <end position="459"/>
    </location>
</feature>
<keyword evidence="4 8" id="KW-1133">Transmembrane helix</keyword>
<dbReference type="InterPro" id="IPR004254">
    <property type="entry name" value="AdipoR/HlyIII-related"/>
</dbReference>
<feature type="compositionally biased region" description="Basic residues" evidence="7">
    <location>
        <begin position="268"/>
        <end position="282"/>
    </location>
</feature>
<name>A0A0F4Z3N8_RASE3</name>
<keyword evidence="5 8" id="KW-0472">Membrane</keyword>
<feature type="transmembrane region" description="Helical" evidence="8">
    <location>
        <begin position="12"/>
        <end position="33"/>
    </location>
</feature>
<evidence type="ECO:0000256" key="4">
    <source>
        <dbReference type="ARBA" id="ARBA00022989"/>
    </source>
</evidence>
<dbReference type="GO" id="GO:0016020">
    <property type="term" value="C:membrane"/>
    <property type="evidence" value="ECO:0007669"/>
    <property type="project" value="UniProtKB-SubCell"/>
</dbReference>
<sequence length="515" mass="57850">MLFRPQPEQLDFIVLFSLVVLGFGVVAILVAAAAAANPVLDAVADAVSVFGRVAVGRRRMGQRVTQGGCAGHKGVDVRRQGFSLAGPQPGALDDGAIFAREDQGRLHAWARGQVGQQGRDMLRNLLRRRKSAITTHDIVLLNESHRLTAVWAILLAGRVEAGQRRRANTSCSQLSSLMAHRRSGSQAEDRQAVLRQLSNCRVSFFELLVFSFSRLKFIPCRTEYTQVNFNFLLHRPPPANTDDDRYIRPLPPLPGPQPAPEQEQGRLVRPRAPRRQQTHHRVGAAAGSAGAGGGAQMSWTYLHNESGNIYSHLIPAIAAVFGHRFLYQYLRNEYANLHEKDWRVISLQLWTVLVCLSTSTLYHTMTNHSPRVAHKCLLYDYMGIITVMLGNFISGIYFGFYCEPRLRLTYWTLISVLGLVTGVILLTPKFHGPQWRRFRLNCFILTGFSAFAPIGHGTLRWGMEFVRKTGVPYYFAEGALVLIGCYFYEAGRKRRARRNKGNRLRRFGWSVGLAH</sequence>
<dbReference type="OrthoDB" id="529367at2759"/>
<evidence type="ECO:0000256" key="2">
    <source>
        <dbReference type="ARBA" id="ARBA00007018"/>
    </source>
</evidence>
<keyword evidence="6" id="KW-0479">Metal-binding</keyword>
<keyword evidence="3 8" id="KW-0812">Transmembrane</keyword>
<keyword evidence="10" id="KW-1185">Reference proteome</keyword>
<evidence type="ECO:0000313" key="10">
    <source>
        <dbReference type="Proteomes" id="UP000053958"/>
    </source>
</evidence>
<evidence type="ECO:0000313" key="9">
    <source>
        <dbReference type="EMBL" id="KKA24513.1"/>
    </source>
</evidence>
<feature type="transmembrane region" description="Helical" evidence="8">
    <location>
        <begin position="347"/>
        <end position="365"/>
    </location>
</feature>